<keyword evidence="3" id="KW-1185">Reference proteome</keyword>
<evidence type="ECO:0000313" key="2">
    <source>
        <dbReference type="EMBL" id="KAG8060958.1"/>
    </source>
</evidence>
<reference evidence="2" key="1">
    <citation type="journal article" date="2021" name="bioRxiv">
        <title>Whole Genome Assembly and Annotation of Northern Wild Rice, Zizania palustris L., Supports a Whole Genome Duplication in the Zizania Genus.</title>
        <authorList>
            <person name="Haas M."/>
            <person name="Kono T."/>
            <person name="Macchietto M."/>
            <person name="Millas R."/>
            <person name="McGilp L."/>
            <person name="Shao M."/>
            <person name="Duquette J."/>
            <person name="Hirsch C.N."/>
            <person name="Kimball J."/>
        </authorList>
    </citation>
    <scope>NUCLEOTIDE SEQUENCE</scope>
    <source>
        <tissue evidence="2">Fresh leaf tissue</tissue>
    </source>
</reference>
<organism evidence="2 3">
    <name type="scientific">Zizania palustris</name>
    <name type="common">Northern wild rice</name>
    <dbReference type="NCBI Taxonomy" id="103762"/>
    <lineage>
        <taxon>Eukaryota</taxon>
        <taxon>Viridiplantae</taxon>
        <taxon>Streptophyta</taxon>
        <taxon>Embryophyta</taxon>
        <taxon>Tracheophyta</taxon>
        <taxon>Spermatophyta</taxon>
        <taxon>Magnoliopsida</taxon>
        <taxon>Liliopsida</taxon>
        <taxon>Poales</taxon>
        <taxon>Poaceae</taxon>
        <taxon>BOP clade</taxon>
        <taxon>Oryzoideae</taxon>
        <taxon>Oryzeae</taxon>
        <taxon>Zizaniinae</taxon>
        <taxon>Zizania</taxon>
    </lineage>
</organism>
<reference evidence="2" key="2">
    <citation type="submission" date="2021-02" db="EMBL/GenBank/DDBJ databases">
        <authorList>
            <person name="Kimball J.A."/>
            <person name="Haas M.W."/>
            <person name="Macchietto M."/>
            <person name="Kono T."/>
            <person name="Duquette J."/>
            <person name="Shao M."/>
        </authorList>
    </citation>
    <scope>NUCLEOTIDE SEQUENCE</scope>
    <source>
        <tissue evidence="2">Fresh leaf tissue</tissue>
    </source>
</reference>
<dbReference type="Proteomes" id="UP000729402">
    <property type="component" value="Unassembled WGS sequence"/>
</dbReference>
<comment type="caution">
    <text evidence="2">The sequence shown here is derived from an EMBL/GenBank/DDBJ whole genome shotgun (WGS) entry which is preliminary data.</text>
</comment>
<evidence type="ECO:0000313" key="3">
    <source>
        <dbReference type="Proteomes" id="UP000729402"/>
    </source>
</evidence>
<feature type="region of interest" description="Disordered" evidence="1">
    <location>
        <begin position="39"/>
        <end position="58"/>
    </location>
</feature>
<evidence type="ECO:0000256" key="1">
    <source>
        <dbReference type="SAM" id="MobiDB-lite"/>
    </source>
</evidence>
<proteinExistence type="predicted"/>
<name>A0A8J5S0I5_ZIZPA</name>
<dbReference type="AlphaFoldDB" id="A0A8J5S0I5"/>
<dbReference type="EMBL" id="JAAALK010000287">
    <property type="protein sequence ID" value="KAG8060958.1"/>
    <property type="molecule type" value="Genomic_DNA"/>
</dbReference>
<feature type="region of interest" description="Disordered" evidence="1">
    <location>
        <begin position="142"/>
        <end position="161"/>
    </location>
</feature>
<gene>
    <name evidence="2" type="ORF">GUJ93_ZPchr0002g24119</name>
</gene>
<accession>A0A8J5S0I5</accession>
<sequence length="161" mass="17277">MEEEKNSTEQMNTKGESRGWLGALVAWMAGAVRGASKRWPVSGKGLRHQRGGATLDGRSNVGDLPSALGVVGVKAVRVIAKVRAPQRRQSCQADLTDLGQGDQSVMMVTGQNCGSFGVRGAMVGTRQRRRQELSWLPRQTHVGARTSPPESPLIASIHPPI</sequence>
<protein>
    <submittedName>
        <fullName evidence="2">Uncharacterized protein</fullName>
    </submittedName>
</protein>